<protein>
    <submittedName>
        <fullName evidence="3">YacL protein</fullName>
    </submittedName>
</protein>
<dbReference type="InterPro" id="IPR052041">
    <property type="entry name" value="Nucleic_acid_metab_PIN/TRAM"/>
</dbReference>
<dbReference type="SUPFAM" id="SSF88723">
    <property type="entry name" value="PIN domain-like"/>
    <property type="match status" value="1"/>
</dbReference>
<evidence type="ECO:0000259" key="2">
    <source>
        <dbReference type="SMART" id="SM00670"/>
    </source>
</evidence>
<sequence>MDPVRFDPDEHTRSQLIVVKAMRAIFLLLFVVVVSLGLVTVSEDAERFKLVDNWWLVLLLSLGFFGCIVLLDVLTPNRKLSTISAILFGTLAGLLATVVLGFVIDVITKTYQLDEPFAPTILLTKVILGLGLCYLGITTVLQTRDDFRLVIPYVEFTKRVRGVKPLVADTSALIDGRIYDLAHTGMLPSELIIPSFVINELQLLSDSGDRLKRTRGRRGLEMVSRLQQEPRASVRIEESLAAGPVDQLVIDLARDVPATIVTTDVGLAQVAGIQGVPVLNVNDVANALKPNVIPGVGIDLELIRKGEHEGQAVGYLDDGTMVVAENGESKIGQRVRLVVTSTTQTSAGRLIFARLPEDDEAS</sequence>
<dbReference type="OrthoDB" id="10254204at2759"/>
<keyword evidence="4" id="KW-1185">Reference proteome</keyword>
<reference evidence="3" key="1">
    <citation type="submission" date="2021-02" db="EMBL/GenBank/DDBJ databases">
        <authorList>
            <person name="Dougan E. K."/>
            <person name="Rhodes N."/>
            <person name="Thang M."/>
            <person name="Chan C."/>
        </authorList>
    </citation>
    <scope>NUCLEOTIDE SEQUENCE</scope>
</reference>
<feature type="transmembrane region" description="Helical" evidence="1">
    <location>
        <begin position="54"/>
        <end position="74"/>
    </location>
</feature>
<dbReference type="SMART" id="SM00670">
    <property type="entry name" value="PINc"/>
    <property type="match status" value="1"/>
</dbReference>
<keyword evidence="1" id="KW-0812">Transmembrane</keyword>
<organism evidence="3 4">
    <name type="scientific">Symbiodinium necroappetens</name>
    <dbReference type="NCBI Taxonomy" id="1628268"/>
    <lineage>
        <taxon>Eukaryota</taxon>
        <taxon>Sar</taxon>
        <taxon>Alveolata</taxon>
        <taxon>Dinophyceae</taxon>
        <taxon>Suessiales</taxon>
        <taxon>Symbiodiniaceae</taxon>
        <taxon>Symbiodinium</taxon>
    </lineage>
</organism>
<dbReference type="Gene3D" id="3.40.50.1010">
    <property type="entry name" value="5'-nuclease"/>
    <property type="match status" value="1"/>
</dbReference>
<dbReference type="EMBL" id="CAJNJA010024053">
    <property type="protein sequence ID" value="CAE7521275.1"/>
    <property type="molecule type" value="Genomic_DNA"/>
</dbReference>
<evidence type="ECO:0000256" key="1">
    <source>
        <dbReference type="SAM" id="Phobius"/>
    </source>
</evidence>
<feature type="transmembrane region" description="Helical" evidence="1">
    <location>
        <begin position="86"/>
        <end position="108"/>
    </location>
</feature>
<evidence type="ECO:0000313" key="4">
    <source>
        <dbReference type="Proteomes" id="UP000601435"/>
    </source>
</evidence>
<accession>A0A812TD00</accession>
<gene>
    <name evidence="3" type="primary">yacL</name>
    <name evidence="3" type="ORF">SNEC2469_LOCUS14915</name>
</gene>
<dbReference type="PANTHER" id="PTHR11603">
    <property type="entry name" value="AAA FAMILY ATPASE"/>
    <property type="match status" value="1"/>
</dbReference>
<dbReference type="InterPro" id="IPR002716">
    <property type="entry name" value="PIN_dom"/>
</dbReference>
<proteinExistence type="predicted"/>
<dbReference type="CDD" id="cd09877">
    <property type="entry name" value="PIN_YacL-like"/>
    <property type="match status" value="1"/>
</dbReference>
<dbReference type="InterPro" id="IPR029060">
    <property type="entry name" value="PIN-like_dom_sf"/>
</dbReference>
<dbReference type="Proteomes" id="UP000601435">
    <property type="component" value="Unassembled WGS sequence"/>
</dbReference>
<feature type="transmembrane region" description="Helical" evidence="1">
    <location>
        <begin position="21"/>
        <end position="42"/>
    </location>
</feature>
<dbReference type="PANTHER" id="PTHR11603:SF147">
    <property type="entry name" value="MEMBRANE PROTEIN"/>
    <property type="match status" value="1"/>
</dbReference>
<evidence type="ECO:0000313" key="3">
    <source>
        <dbReference type="EMBL" id="CAE7521275.1"/>
    </source>
</evidence>
<dbReference type="AlphaFoldDB" id="A0A812TD00"/>
<feature type="transmembrane region" description="Helical" evidence="1">
    <location>
        <begin position="120"/>
        <end position="141"/>
    </location>
</feature>
<keyword evidence="1" id="KW-1133">Transmembrane helix</keyword>
<name>A0A812TD00_9DINO</name>
<comment type="caution">
    <text evidence="3">The sequence shown here is derived from an EMBL/GenBank/DDBJ whole genome shotgun (WGS) entry which is preliminary data.</text>
</comment>
<keyword evidence="1" id="KW-0472">Membrane</keyword>
<feature type="domain" description="PIN" evidence="2">
    <location>
        <begin position="164"/>
        <end position="269"/>
    </location>
</feature>